<proteinExistence type="predicted"/>
<protein>
    <submittedName>
        <fullName evidence="1">Uncharacterized protein</fullName>
    </submittedName>
</protein>
<evidence type="ECO:0000313" key="2">
    <source>
        <dbReference type="Proteomes" id="UP000807025"/>
    </source>
</evidence>
<dbReference type="AlphaFoldDB" id="A0A9P6DAY9"/>
<accession>A0A9P6DAY9</accession>
<sequence>MTLSVGFVLPINGVPFQPQPHRARERGGIYSTTRIGFSNHKLSAQISKLKPSENAQGPYFPCRESCLKHSWARTSSTLDLA</sequence>
<comment type="caution">
    <text evidence="1">The sequence shown here is derived from an EMBL/GenBank/DDBJ whole genome shotgun (WGS) entry which is preliminary data.</text>
</comment>
<evidence type="ECO:0000313" key="1">
    <source>
        <dbReference type="EMBL" id="KAF9490194.1"/>
    </source>
</evidence>
<name>A0A9P6DAY9_PLEER</name>
<dbReference type="EMBL" id="MU154647">
    <property type="protein sequence ID" value="KAF9490194.1"/>
    <property type="molecule type" value="Genomic_DNA"/>
</dbReference>
<organism evidence="1 2">
    <name type="scientific">Pleurotus eryngii</name>
    <name type="common">Boletus of the steppes</name>
    <dbReference type="NCBI Taxonomy" id="5323"/>
    <lineage>
        <taxon>Eukaryota</taxon>
        <taxon>Fungi</taxon>
        <taxon>Dikarya</taxon>
        <taxon>Basidiomycota</taxon>
        <taxon>Agaricomycotina</taxon>
        <taxon>Agaricomycetes</taxon>
        <taxon>Agaricomycetidae</taxon>
        <taxon>Agaricales</taxon>
        <taxon>Pleurotineae</taxon>
        <taxon>Pleurotaceae</taxon>
        <taxon>Pleurotus</taxon>
    </lineage>
</organism>
<reference evidence="1" key="1">
    <citation type="submission" date="2020-11" db="EMBL/GenBank/DDBJ databases">
        <authorList>
            <consortium name="DOE Joint Genome Institute"/>
            <person name="Ahrendt S."/>
            <person name="Riley R."/>
            <person name="Andreopoulos W."/>
            <person name="Labutti K."/>
            <person name="Pangilinan J."/>
            <person name="Ruiz-Duenas F.J."/>
            <person name="Barrasa J.M."/>
            <person name="Sanchez-Garcia M."/>
            <person name="Camarero S."/>
            <person name="Miyauchi S."/>
            <person name="Serrano A."/>
            <person name="Linde D."/>
            <person name="Babiker R."/>
            <person name="Drula E."/>
            <person name="Ayuso-Fernandez I."/>
            <person name="Pacheco R."/>
            <person name="Padilla G."/>
            <person name="Ferreira P."/>
            <person name="Barriuso J."/>
            <person name="Kellner H."/>
            <person name="Castanera R."/>
            <person name="Alfaro M."/>
            <person name="Ramirez L."/>
            <person name="Pisabarro A.G."/>
            <person name="Kuo A."/>
            <person name="Tritt A."/>
            <person name="Lipzen A."/>
            <person name="He G."/>
            <person name="Yan M."/>
            <person name="Ng V."/>
            <person name="Cullen D."/>
            <person name="Martin F."/>
            <person name="Rosso M.-N."/>
            <person name="Henrissat B."/>
            <person name="Hibbett D."/>
            <person name="Martinez A.T."/>
            <person name="Grigoriev I.V."/>
        </authorList>
    </citation>
    <scope>NUCLEOTIDE SEQUENCE</scope>
    <source>
        <strain evidence="1">ATCC 90797</strain>
    </source>
</reference>
<dbReference type="Proteomes" id="UP000807025">
    <property type="component" value="Unassembled WGS sequence"/>
</dbReference>
<keyword evidence="2" id="KW-1185">Reference proteome</keyword>
<gene>
    <name evidence="1" type="ORF">BDN71DRAFT_1454592</name>
</gene>